<proteinExistence type="predicted"/>
<accession>A0A8J3WF08</accession>
<evidence type="ECO:0000313" key="2">
    <source>
        <dbReference type="Proteomes" id="UP000655044"/>
    </source>
</evidence>
<dbReference type="EMBL" id="BOOI01000046">
    <property type="protein sequence ID" value="GIH86387.1"/>
    <property type="molecule type" value="Genomic_DNA"/>
</dbReference>
<keyword evidence="2" id="KW-1185">Reference proteome</keyword>
<name>A0A8J3WF08_PLARO</name>
<protein>
    <submittedName>
        <fullName evidence="1">Uncharacterized protein</fullName>
    </submittedName>
</protein>
<dbReference type="Proteomes" id="UP000655044">
    <property type="component" value="Unassembled WGS sequence"/>
</dbReference>
<dbReference type="AlphaFoldDB" id="A0A8J3WF08"/>
<reference evidence="1" key="1">
    <citation type="submission" date="2021-01" db="EMBL/GenBank/DDBJ databases">
        <title>Whole genome shotgun sequence of Planobispora rosea NBRC 15558.</title>
        <authorList>
            <person name="Komaki H."/>
            <person name="Tamura T."/>
        </authorList>
    </citation>
    <scope>NUCLEOTIDE SEQUENCE</scope>
    <source>
        <strain evidence="1">NBRC 15558</strain>
    </source>
</reference>
<evidence type="ECO:0000313" key="1">
    <source>
        <dbReference type="EMBL" id="GIH86387.1"/>
    </source>
</evidence>
<gene>
    <name evidence="1" type="ORF">Pro02_47950</name>
</gene>
<comment type="caution">
    <text evidence="1">The sequence shown here is derived from an EMBL/GenBank/DDBJ whole genome shotgun (WGS) entry which is preliminary data.</text>
</comment>
<sequence>MARVNDLIDHSSMMNGMAATVVEIHVPLQETPGLAPTDYPFPWIEQVEDFIFQLQEQGVAGEFNDGEEFGDVYIFFITGAGEDTLLAVASRVAALDGVPDGVFAMVTDDRAEEFGLGRRVDLPLHEVKQG</sequence>
<organism evidence="1 2">
    <name type="scientific">Planobispora rosea</name>
    <dbReference type="NCBI Taxonomy" id="35762"/>
    <lineage>
        <taxon>Bacteria</taxon>
        <taxon>Bacillati</taxon>
        <taxon>Actinomycetota</taxon>
        <taxon>Actinomycetes</taxon>
        <taxon>Streptosporangiales</taxon>
        <taxon>Streptosporangiaceae</taxon>
        <taxon>Planobispora</taxon>
    </lineage>
</organism>